<evidence type="ECO:0000256" key="6">
    <source>
        <dbReference type="ARBA" id="ARBA00035258"/>
    </source>
</evidence>
<evidence type="ECO:0000256" key="7">
    <source>
        <dbReference type="HAMAP-Rule" id="MF_01302"/>
    </source>
</evidence>
<keyword evidence="3 7" id="KW-0694">RNA-binding</keyword>
<sequence length="127" mass="13862">MAMTDPVADMLTRIRNALRAKKQDVSVPSSKLKGEILKILKEEGYIEGYTQNGDIKVRLKYGPADRSVITEIKRISKPGKRVYVDVGGIPRVMNGIGIAVISTSRGIVTDEAARKLGVGGELLFTVY</sequence>
<keyword evidence="4 7" id="KW-0689">Ribosomal protein</keyword>
<comment type="function">
    <text evidence="7">One of the primary rRNA binding proteins, it binds directly to 16S rRNA central domain where it helps coordinate assembly of the platform of the 30S subunit.</text>
</comment>
<dbReference type="FunFam" id="3.30.1490.10:FF:000001">
    <property type="entry name" value="30S ribosomal protein S8"/>
    <property type="match status" value="1"/>
</dbReference>
<comment type="subunit">
    <text evidence="7">Part of the 30S ribosomal subunit. Contacts proteins S5 and S12.</text>
</comment>
<dbReference type="GO" id="GO:0003735">
    <property type="term" value="F:structural constituent of ribosome"/>
    <property type="evidence" value="ECO:0007669"/>
    <property type="project" value="InterPro"/>
</dbReference>
<dbReference type="NCBIfam" id="NF001109">
    <property type="entry name" value="PRK00136.1"/>
    <property type="match status" value="1"/>
</dbReference>
<dbReference type="GO" id="GO:1990904">
    <property type="term" value="C:ribonucleoprotein complex"/>
    <property type="evidence" value="ECO:0007669"/>
    <property type="project" value="UniProtKB-KW"/>
</dbReference>
<dbReference type="EMBL" id="KT006934">
    <property type="protein sequence ID" value="AKQ00709.1"/>
    <property type="molecule type" value="Genomic_DNA"/>
</dbReference>
<comment type="similarity">
    <text evidence="1 7 8">Belongs to the universal ribosomal protein uS8 family.</text>
</comment>
<dbReference type="InterPro" id="IPR047863">
    <property type="entry name" value="Ribosomal_uS8_CS"/>
</dbReference>
<dbReference type="InterPro" id="IPR000630">
    <property type="entry name" value="Ribosomal_uS8"/>
</dbReference>
<dbReference type="GO" id="GO:0005840">
    <property type="term" value="C:ribosome"/>
    <property type="evidence" value="ECO:0007669"/>
    <property type="project" value="UniProtKB-KW"/>
</dbReference>
<protein>
    <recommendedName>
        <fullName evidence="6 7">Small ribosomal subunit protein uS8</fullName>
    </recommendedName>
</protein>
<dbReference type="PROSITE" id="PS00053">
    <property type="entry name" value="RIBOSOMAL_S8"/>
    <property type="match status" value="1"/>
</dbReference>
<dbReference type="InterPro" id="IPR035987">
    <property type="entry name" value="Ribosomal_uS8_sf"/>
</dbReference>
<evidence type="ECO:0000256" key="4">
    <source>
        <dbReference type="ARBA" id="ARBA00022980"/>
    </source>
</evidence>
<dbReference type="GO" id="GO:0005737">
    <property type="term" value="C:cytoplasm"/>
    <property type="evidence" value="ECO:0007669"/>
    <property type="project" value="UniProtKB-ARBA"/>
</dbReference>
<proteinExistence type="inferred from homology"/>
<evidence type="ECO:0000313" key="9">
    <source>
        <dbReference type="EMBL" id="AKQ00709.1"/>
    </source>
</evidence>
<dbReference type="GO" id="GO:0019843">
    <property type="term" value="F:rRNA binding"/>
    <property type="evidence" value="ECO:0007669"/>
    <property type="project" value="UniProtKB-UniRule"/>
</dbReference>
<name>A0A0H4TJL3_9DELT</name>
<dbReference type="SUPFAM" id="SSF56047">
    <property type="entry name" value="Ribosomal protein S8"/>
    <property type="match status" value="1"/>
</dbReference>
<evidence type="ECO:0000256" key="3">
    <source>
        <dbReference type="ARBA" id="ARBA00022884"/>
    </source>
</evidence>
<dbReference type="Gene3D" id="3.30.1490.10">
    <property type="match status" value="1"/>
</dbReference>
<evidence type="ECO:0000256" key="8">
    <source>
        <dbReference type="RuleBase" id="RU003660"/>
    </source>
</evidence>
<dbReference type="Gene3D" id="3.30.1370.30">
    <property type="match status" value="1"/>
</dbReference>
<keyword evidence="2 7" id="KW-0699">rRNA-binding</keyword>
<evidence type="ECO:0000256" key="1">
    <source>
        <dbReference type="ARBA" id="ARBA00006471"/>
    </source>
</evidence>
<dbReference type="GO" id="GO:0006412">
    <property type="term" value="P:translation"/>
    <property type="evidence" value="ECO:0007669"/>
    <property type="project" value="UniProtKB-UniRule"/>
</dbReference>
<dbReference type="PANTHER" id="PTHR11758">
    <property type="entry name" value="40S RIBOSOMAL PROTEIN S15A"/>
    <property type="match status" value="1"/>
</dbReference>
<organism evidence="9">
    <name type="scientific">uncultured delta proteobacterium Rifle_16ft_4_minimus_10129</name>
    <dbReference type="NCBI Taxonomy" id="1665172"/>
    <lineage>
        <taxon>Bacteria</taxon>
        <taxon>Deltaproteobacteria</taxon>
        <taxon>environmental samples</taxon>
    </lineage>
</organism>
<dbReference type="Pfam" id="PF00410">
    <property type="entry name" value="Ribosomal_S8"/>
    <property type="match status" value="1"/>
</dbReference>
<evidence type="ECO:0000256" key="5">
    <source>
        <dbReference type="ARBA" id="ARBA00023274"/>
    </source>
</evidence>
<evidence type="ECO:0000256" key="2">
    <source>
        <dbReference type="ARBA" id="ARBA00022730"/>
    </source>
</evidence>
<accession>A0A0H4TJL3</accession>
<reference evidence="9" key="1">
    <citation type="journal article" date="2015" name="ISME J.">
        <title>Aquifer environment selects for microbial species cohorts in sediment and groundwater.</title>
        <authorList>
            <person name="Hug L.A."/>
            <person name="Thomas B.C."/>
            <person name="Brown C.T."/>
            <person name="Frischkorn K.R."/>
            <person name="Williams K.H."/>
            <person name="Tringe S.G."/>
            <person name="Banfield J.F."/>
        </authorList>
    </citation>
    <scope>NUCLEOTIDE SEQUENCE</scope>
</reference>
<dbReference type="FunFam" id="3.30.1370.30:FF:000002">
    <property type="entry name" value="30S ribosomal protein S8"/>
    <property type="match status" value="1"/>
</dbReference>
<dbReference type="HAMAP" id="MF_01302_B">
    <property type="entry name" value="Ribosomal_uS8_B"/>
    <property type="match status" value="1"/>
</dbReference>
<gene>
    <name evidence="7 9" type="primary">rpsH</name>
</gene>
<dbReference type="AlphaFoldDB" id="A0A0H4TJL3"/>
<keyword evidence="5 7" id="KW-0687">Ribonucleoprotein</keyword>